<name>A0A952KBU0_9PROT</name>
<evidence type="ECO:0000313" key="2">
    <source>
        <dbReference type="EMBL" id="MBW8724118.1"/>
    </source>
</evidence>
<organism evidence="2 3">
    <name type="scientific">Inquilinus limosus</name>
    <dbReference type="NCBI Taxonomy" id="171674"/>
    <lineage>
        <taxon>Bacteria</taxon>
        <taxon>Pseudomonadati</taxon>
        <taxon>Pseudomonadota</taxon>
        <taxon>Alphaproteobacteria</taxon>
        <taxon>Rhodospirillales</taxon>
        <taxon>Rhodospirillaceae</taxon>
        <taxon>Inquilinus</taxon>
    </lineage>
</organism>
<proteinExistence type="predicted"/>
<dbReference type="AlphaFoldDB" id="A0A952KBU0"/>
<evidence type="ECO:0000313" key="3">
    <source>
        <dbReference type="Proteomes" id="UP000700706"/>
    </source>
</evidence>
<dbReference type="EMBL" id="JAEKLZ010000077">
    <property type="protein sequence ID" value="MBW8724118.1"/>
    <property type="molecule type" value="Genomic_DNA"/>
</dbReference>
<sequence length="230" mass="24503">MAIEVDKDGRMVKVENGVTTYVPTGQQQQWQAAVQAAMQRNGTTDASDMRFVIVEKGDSIWSMTHQVGSPFGEATNENAFPDDDLIYAGQAVAIPGPTAKGAAALGPEGRDAFAQSLETRANHAANADSGTAMQQWDAIDADVGTYLNSVPQDDFVQATFDLVGYDYAAEGSAHTRSLVINHALDALGGDKGAQQQMVDQLLAQKWPTNGDDIKADVTQAARQRGLKTDS</sequence>
<gene>
    <name evidence="2" type="ORF">JF625_03020</name>
</gene>
<dbReference type="Proteomes" id="UP000700706">
    <property type="component" value="Unassembled WGS sequence"/>
</dbReference>
<reference evidence="2" key="1">
    <citation type="submission" date="2020-06" db="EMBL/GenBank/DDBJ databases">
        <title>Stable isotope informed genome-resolved metagenomics uncovers potential trophic interactions in rhizosphere soil.</title>
        <authorList>
            <person name="Starr E.P."/>
            <person name="Shi S."/>
            <person name="Blazewicz S.J."/>
            <person name="Koch B.J."/>
            <person name="Probst A.J."/>
            <person name="Hungate B.A."/>
            <person name="Pett-Ridge J."/>
            <person name="Firestone M.K."/>
            <person name="Banfield J.F."/>
        </authorList>
    </citation>
    <scope>NUCLEOTIDE SEQUENCE</scope>
    <source>
        <strain evidence="2">YM_69_17</strain>
    </source>
</reference>
<dbReference type="PROSITE" id="PS51782">
    <property type="entry name" value="LYSM"/>
    <property type="match status" value="1"/>
</dbReference>
<dbReference type="Gene3D" id="3.10.350.10">
    <property type="entry name" value="LysM domain"/>
    <property type="match status" value="1"/>
</dbReference>
<accession>A0A952KBU0</accession>
<feature type="domain" description="LysM" evidence="1">
    <location>
        <begin position="50"/>
        <end position="94"/>
    </location>
</feature>
<protein>
    <recommendedName>
        <fullName evidence="1">LysM domain-containing protein</fullName>
    </recommendedName>
</protein>
<comment type="caution">
    <text evidence="2">The sequence shown here is derived from an EMBL/GenBank/DDBJ whole genome shotgun (WGS) entry which is preliminary data.</text>
</comment>
<evidence type="ECO:0000259" key="1">
    <source>
        <dbReference type="PROSITE" id="PS51782"/>
    </source>
</evidence>
<dbReference type="InterPro" id="IPR036779">
    <property type="entry name" value="LysM_dom_sf"/>
</dbReference>
<dbReference type="InterPro" id="IPR018392">
    <property type="entry name" value="LysM"/>
</dbReference>